<comment type="caution">
    <text evidence="1">The sequence shown here is derived from an EMBL/GenBank/DDBJ whole genome shotgun (WGS) entry which is preliminary data.</text>
</comment>
<keyword evidence="2" id="KW-1185">Reference proteome</keyword>
<reference evidence="1 2" key="2">
    <citation type="submission" date="2019-05" db="EMBL/GenBank/DDBJ databases">
        <authorList>
            <person name="Lianzixin W."/>
        </authorList>
    </citation>
    <scope>NUCLEOTIDE SEQUENCE [LARGE SCALE GENOMIC DNA]</scope>
    <source>
        <strain evidence="1 2">EC11</strain>
    </source>
</reference>
<accession>A0ABX0IJT6</accession>
<gene>
    <name evidence="1" type="ORF">FIA58_000265</name>
</gene>
<dbReference type="InterPro" id="IPR014710">
    <property type="entry name" value="RmlC-like_jellyroll"/>
</dbReference>
<dbReference type="RefSeq" id="WP_140958826.1">
    <property type="nucleotide sequence ID" value="NZ_VEVQ02000001.1"/>
</dbReference>
<evidence type="ECO:0008006" key="3">
    <source>
        <dbReference type="Google" id="ProtNLM"/>
    </source>
</evidence>
<sequence>MLHSLQQFTRKYMEFNATELVTLASLFKPIACNENAFVIKKRQHISNIYFLNSGVLKSYRENNNRKYNVKLYYNPILFSDLNALTNRTPSTRNFVITKKATVFMANFEDIIRLNAKSEKHDFFFKMIFEEEYMFNSNGNT</sequence>
<name>A0ABX0IJT6_9FLAO</name>
<dbReference type="SUPFAM" id="SSF51206">
    <property type="entry name" value="cAMP-binding domain-like"/>
    <property type="match status" value="1"/>
</dbReference>
<organism evidence="1 2">
    <name type="scientific">Flavobacterium jejuense</name>
    <dbReference type="NCBI Taxonomy" id="1544455"/>
    <lineage>
        <taxon>Bacteria</taxon>
        <taxon>Pseudomonadati</taxon>
        <taxon>Bacteroidota</taxon>
        <taxon>Flavobacteriia</taxon>
        <taxon>Flavobacteriales</taxon>
        <taxon>Flavobacteriaceae</taxon>
        <taxon>Flavobacterium</taxon>
    </lineage>
</organism>
<dbReference type="EMBL" id="VEVQ02000001">
    <property type="protein sequence ID" value="NHN24095.1"/>
    <property type="molecule type" value="Genomic_DNA"/>
</dbReference>
<evidence type="ECO:0000313" key="2">
    <source>
        <dbReference type="Proteomes" id="UP000817854"/>
    </source>
</evidence>
<dbReference type="InterPro" id="IPR018490">
    <property type="entry name" value="cNMP-bd_dom_sf"/>
</dbReference>
<dbReference type="Gene3D" id="2.60.120.10">
    <property type="entry name" value="Jelly Rolls"/>
    <property type="match status" value="1"/>
</dbReference>
<reference evidence="1 2" key="3">
    <citation type="submission" date="2020-02" db="EMBL/GenBank/DDBJ databases">
        <title>Flavobacterium profundi sp. nov., isolated from a deep-sea seamount.</title>
        <authorList>
            <person name="Zhang D.-C."/>
        </authorList>
    </citation>
    <scope>NUCLEOTIDE SEQUENCE [LARGE SCALE GENOMIC DNA]</scope>
    <source>
        <strain evidence="1 2">EC11</strain>
    </source>
</reference>
<proteinExistence type="predicted"/>
<dbReference type="Proteomes" id="UP000817854">
    <property type="component" value="Unassembled WGS sequence"/>
</dbReference>
<protein>
    <recommendedName>
        <fullName evidence="3">Cyclic nucleotide-binding domain-containing protein</fullName>
    </recommendedName>
</protein>
<evidence type="ECO:0000313" key="1">
    <source>
        <dbReference type="EMBL" id="NHN24095.1"/>
    </source>
</evidence>
<reference evidence="2" key="1">
    <citation type="submission" date="2019-05" db="EMBL/GenBank/DDBJ databases">
        <title>Flavobacterium profundi sp. nov., isolated from a deep-sea seamount.</title>
        <authorList>
            <person name="Zhang D.-C."/>
        </authorList>
    </citation>
    <scope>NUCLEOTIDE SEQUENCE [LARGE SCALE GENOMIC DNA]</scope>
    <source>
        <strain evidence="2">EC11</strain>
    </source>
</reference>